<dbReference type="EMBL" id="CP017634">
    <property type="protein sequence ID" value="ATW28327.1"/>
    <property type="molecule type" value="Genomic_DNA"/>
</dbReference>
<reference evidence="14 15" key="1">
    <citation type="submission" date="2016-10" db="EMBL/GenBank/DDBJ databases">
        <title>Complete Genome Sequence of Peptococcaceae strain DCMF.</title>
        <authorList>
            <person name="Edwards R.J."/>
            <person name="Holland S.I."/>
            <person name="Deshpande N.P."/>
            <person name="Wong Y.K."/>
            <person name="Ertan H."/>
            <person name="Manefield M."/>
            <person name="Russell T.L."/>
            <person name="Lee M.J."/>
        </authorList>
    </citation>
    <scope>NUCLEOTIDE SEQUENCE [LARGE SCALE GENOMIC DNA]</scope>
    <source>
        <strain evidence="14 15">DCMF</strain>
    </source>
</reference>
<dbReference type="Proteomes" id="UP000323521">
    <property type="component" value="Chromosome"/>
</dbReference>
<sequence>MLGIFGHPIAHSLSPKMHQAALQATGLASEYVYLPFDVVSQDLSLAVGALRALHARGVNVTIPHKEAVIPLLDQLDCQAGAIGAVNVIVNDRGWLTGYNTDGIGFIRALKEEGGVDPGGKKILVFGAGGAARAVCAALATSGSAEILVVNRTIDRAESVAEMVKSLGTQAAALPFSSGKLREEVEKADIIVNTTSVGLYPAGESLLTAYQGCLKRRHLVCDIIYHPRETLMLSQAKTYGCSTLSGMGMLLFQGVEAFKLWTGVEAPVEVMRKALEENLCVNGDK</sequence>
<keyword evidence="15" id="KW-1185">Reference proteome</keyword>
<proteinExistence type="inferred from homology"/>
<feature type="binding site" evidence="10">
    <location>
        <position position="222"/>
    </location>
    <ligand>
        <name>NADP(+)</name>
        <dbReference type="ChEBI" id="CHEBI:58349"/>
    </ligand>
</feature>
<dbReference type="SUPFAM" id="SSF53223">
    <property type="entry name" value="Aminoacid dehydrogenase-like, N-terminal domain"/>
    <property type="match status" value="1"/>
</dbReference>
<dbReference type="InterPro" id="IPR036291">
    <property type="entry name" value="NAD(P)-bd_dom_sf"/>
</dbReference>
<dbReference type="UniPathway" id="UPA00053">
    <property type="reaction ID" value="UER00087"/>
</dbReference>
<dbReference type="GO" id="GO:0004764">
    <property type="term" value="F:shikimate 3-dehydrogenase (NADP+) activity"/>
    <property type="evidence" value="ECO:0007669"/>
    <property type="project" value="UniProtKB-UniRule"/>
</dbReference>
<keyword evidence="4 10" id="KW-0560">Oxidoreductase</keyword>
<dbReference type="Pfam" id="PF18317">
    <property type="entry name" value="SDH_C"/>
    <property type="match status" value="1"/>
</dbReference>
<dbReference type="GO" id="GO:0009423">
    <property type="term" value="P:chorismate biosynthetic process"/>
    <property type="evidence" value="ECO:0007669"/>
    <property type="project" value="UniProtKB-UniRule"/>
</dbReference>
<dbReference type="GO" id="GO:0052734">
    <property type="term" value="F:shikimate 3-dehydrogenase (NAD+) activity"/>
    <property type="evidence" value="ECO:0007669"/>
    <property type="project" value="RHEA"/>
</dbReference>
<dbReference type="AlphaFoldDB" id="A0A3G1L0Y2"/>
<dbReference type="NCBIfam" id="TIGR00507">
    <property type="entry name" value="aroE"/>
    <property type="match status" value="1"/>
</dbReference>
<comment type="caution">
    <text evidence="10">Lacks conserved residue(s) required for the propagation of feature annotation.</text>
</comment>
<comment type="pathway">
    <text evidence="1 10">Metabolic intermediate biosynthesis; chorismate biosynthesis; chorismate from D-erythrose 4-phosphate and phosphoenolpyruvate: step 4/7.</text>
</comment>
<evidence type="ECO:0000313" key="14">
    <source>
        <dbReference type="EMBL" id="ATW28327.1"/>
    </source>
</evidence>
<keyword evidence="3 10" id="KW-0521">NADP</keyword>
<protein>
    <recommendedName>
        <fullName evidence="10">Shikimate dehydrogenase (NADP(+))</fullName>
        <shortName evidence="10">SDH</shortName>
        <ecNumber evidence="10">1.1.1.25</ecNumber>
    </recommendedName>
</protein>
<dbReference type="HAMAP" id="MF_00222">
    <property type="entry name" value="Shikimate_DH_AroE"/>
    <property type="match status" value="1"/>
</dbReference>
<dbReference type="GO" id="GO:0019632">
    <property type="term" value="P:shikimate metabolic process"/>
    <property type="evidence" value="ECO:0007669"/>
    <property type="project" value="InterPro"/>
</dbReference>
<dbReference type="Gene3D" id="3.40.50.720">
    <property type="entry name" value="NAD(P)-binding Rossmann-like Domain"/>
    <property type="match status" value="1"/>
</dbReference>
<evidence type="ECO:0000256" key="9">
    <source>
        <dbReference type="ARBA" id="ARBA00060613"/>
    </source>
</evidence>
<evidence type="ECO:0000256" key="1">
    <source>
        <dbReference type="ARBA" id="ARBA00004871"/>
    </source>
</evidence>
<comment type="subunit">
    <text evidence="10">Homodimer.</text>
</comment>
<evidence type="ECO:0000259" key="13">
    <source>
        <dbReference type="Pfam" id="PF18317"/>
    </source>
</evidence>
<evidence type="ECO:0000259" key="12">
    <source>
        <dbReference type="Pfam" id="PF08501"/>
    </source>
</evidence>
<feature type="binding site" evidence="10">
    <location>
        <position position="224"/>
    </location>
    <ligand>
        <name>shikimate</name>
        <dbReference type="ChEBI" id="CHEBI:36208"/>
    </ligand>
</feature>
<evidence type="ECO:0000256" key="10">
    <source>
        <dbReference type="HAMAP-Rule" id="MF_00222"/>
    </source>
</evidence>
<comment type="pathway">
    <text evidence="9">Aromatic compound metabolism; 3,4-dihydroxybenzoate biosynthesis; 3-dehydroquinate from D-quinate (NAD(+) route).</text>
</comment>
<dbReference type="InterPro" id="IPR013708">
    <property type="entry name" value="Shikimate_DH-bd_N"/>
</dbReference>
<evidence type="ECO:0000256" key="6">
    <source>
        <dbReference type="ARBA" id="ARBA00049442"/>
    </source>
</evidence>
<dbReference type="NCBIfam" id="NF001319">
    <property type="entry name" value="PRK00258.3-3"/>
    <property type="match status" value="1"/>
</dbReference>
<feature type="binding site" evidence="10">
    <location>
        <position position="245"/>
    </location>
    <ligand>
        <name>NADP(+)</name>
        <dbReference type="ChEBI" id="CHEBI:58349"/>
    </ligand>
</feature>
<dbReference type="InterPro" id="IPR046346">
    <property type="entry name" value="Aminoacid_DH-like_N_sf"/>
</dbReference>
<feature type="binding site" evidence="10">
    <location>
        <position position="101"/>
    </location>
    <ligand>
        <name>shikimate</name>
        <dbReference type="ChEBI" id="CHEBI:36208"/>
    </ligand>
</feature>
<dbReference type="SUPFAM" id="SSF51735">
    <property type="entry name" value="NAD(P)-binding Rossmann-fold domains"/>
    <property type="match status" value="1"/>
</dbReference>
<comment type="function">
    <text evidence="10">Involved in the biosynthesis of the chorismate, which leads to the biosynthesis of aromatic amino acids. Catalyzes the reversible NADPH linked reduction of 3-dehydroshikimate (DHSA) to yield shikimate (SA).</text>
</comment>
<evidence type="ECO:0000256" key="3">
    <source>
        <dbReference type="ARBA" id="ARBA00022857"/>
    </source>
</evidence>
<dbReference type="CDD" id="cd01065">
    <property type="entry name" value="NAD_bind_Shikimate_DH"/>
    <property type="match status" value="1"/>
</dbReference>
<evidence type="ECO:0000256" key="5">
    <source>
        <dbReference type="ARBA" id="ARBA00023141"/>
    </source>
</evidence>
<feature type="binding site" evidence="10">
    <location>
        <begin position="126"/>
        <end position="130"/>
    </location>
    <ligand>
        <name>NADP(+)</name>
        <dbReference type="ChEBI" id="CHEBI:58349"/>
    </ligand>
</feature>
<feature type="domain" description="Quinate/shikimate 5-dehydrogenase/glutamyl-tRNA reductase" evidence="11">
    <location>
        <begin position="119"/>
        <end position="222"/>
    </location>
</feature>
<evidence type="ECO:0000259" key="11">
    <source>
        <dbReference type="Pfam" id="PF01488"/>
    </source>
</evidence>
<comment type="similarity">
    <text evidence="10">Belongs to the shikimate dehydrogenase family.</text>
</comment>
<dbReference type="GO" id="GO:0008652">
    <property type="term" value="P:amino acid biosynthetic process"/>
    <property type="evidence" value="ECO:0007669"/>
    <property type="project" value="UniProtKB-KW"/>
</dbReference>
<evidence type="ECO:0000313" key="15">
    <source>
        <dbReference type="Proteomes" id="UP000323521"/>
    </source>
</evidence>
<dbReference type="PANTHER" id="PTHR21089:SF1">
    <property type="entry name" value="BIFUNCTIONAL 3-DEHYDROQUINATE DEHYDRATASE_SHIKIMATE DEHYDROGENASE, CHLOROPLASTIC"/>
    <property type="match status" value="1"/>
</dbReference>
<evidence type="ECO:0000256" key="7">
    <source>
        <dbReference type="ARBA" id="ARBA00051639"/>
    </source>
</evidence>
<dbReference type="GO" id="GO:0030266">
    <property type="term" value="F:quinate 3-dehydrogenase (NAD+) activity"/>
    <property type="evidence" value="ECO:0007669"/>
    <property type="project" value="UniProtKB-EC"/>
</dbReference>
<name>A0A3G1L0Y2_FORW1</name>
<dbReference type="Gene3D" id="3.40.50.10860">
    <property type="entry name" value="Leucine Dehydrogenase, chain A, domain 1"/>
    <property type="match status" value="1"/>
</dbReference>
<dbReference type="Pfam" id="PF08501">
    <property type="entry name" value="Shikimate_dh_N"/>
    <property type="match status" value="1"/>
</dbReference>
<feature type="binding site" evidence="10">
    <location>
        <begin position="12"/>
        <end position="14"/>
    </location>
    <ligand>
        <name>shikimate</name>
        <dbReference type="ChEBI" id="CHEBI:36208"/>
    </ligand>
</feature>
<dbReference type="FunFam" id="3.40.50.720:FF:000086">
    <property type="entry name" value="Quinate/shikimate dehydrogenase"/>
    <property type="match status" value="1"/>
</dbReference>
<evidence type="ECO:0000256" key="4">
    <source>
        <dbReference type="ARBA" id="ARBA00023002"/>
    </source>
</evidence>
<feature type="binding site" evidence="10">
    <location>
        <position position="61"/>
    </location>
    <ligand>
        <name>shikimate</name>
        <dbReference type="ChEBI" id="CHEBI:36208"/>
    </ligand>
</feature>
<dbReference type="InterPro" id="IPR006151">
    <property type="entry name" value="Shikm_DH/Glu-tRNA_Rdtase"/>
</dbReference>
<dbReference type="EC" id="1.1.1.25" evidence="10"/>
<feature type="binding site" evidence="10">
    <location>
        <begin position="150"/>
        <end position="155"/>
    </location>
    <ligand>
        <name>NADP(+)</name>
        <dbReference type="ChEBI" id="CHEBI:58349"/>
    </ligand>
</feature>
<dbReference type="KEGG" id="fwa:DCMF_03545"/>
<dbReference type="GO" id="GO:0009073">
    <property type="term" value="P:aromatic amino acid family biosynthetic process"/>
    <property type="evidence" value="ECO:0007669"/>
    <property type="project" value="UniProtKB-KW"/>
</dbReference>
<dbReference type="InterPro" id="IPR011342">
    <property type="entry name" value="Shikimate_DH"/>
</dbReference>
<evidence type="ECO:0000256" key="8">
    <source>
        <dbReference type="ARBA" id="ARBA00052329"/>
    </source>
</evidence>
<comment type="catalytic activity">
    <reaction evidence="8">
        <text>shikimate + NAD(+) = 3-dehydroshikimate + NADH + H(+)</text>
        <dbReference type="Rhea" id="RHEA:17741"/>
        <dbReference type="ChEBI" id="CHEBI:15378"/>
        <dbReference type="ChEBI" id="CHEBI:16630"/>
        <dbReference type="ChEBI" id="CHEBI:36208"/>
        <dbReference type="ChEBI" id="CHEBI:57540"/>
        <dbReference type="ChEBI" id="CHEBI:57945"/>
    </reaction>
</comment>
<comment type="catalytic activity">
    <reaction evidence="7">
        <text>L-quinate + NAD(+) = 3-dehydroquinate + NADH + H(+)</text>
        <dbReference type="Rhea" id="RHEA:22364"/>
        <dbReference type="ChEBI" id="CHEBI:15378"/>
        <dbReference type="ChEBI" id="CHEBI:29751"/>
        <dbReference type="ChEBI" id="CHEBI:32364"/>
        <dbReference type="ChEBI" id="CHEBI:57540"/>
        <dbReference type="ChEBI" id="CHEBI:57945"/>
        <dbReference type="EC" id="1.1.1.24"/>
    </reaction>
</comment>
<gene>
    <name evidence="10" type="primary">aroE</name>
    <name evidence="14" type="ORF">DCMF_03545</name>
</gene>
<organism evidence="14 15">
    <name type="scientific">Formimonas warabiya</name>
    <dbReference type="NCBI Taxonomy" id="1761012"/>
    <lineage>
        <taxon>Bacteria</taxon>
        <taxon>Bacillati</taxon>
        <taxon>Bacillota</taxon>
        <taxon>Clostridia</taxon>
        <taxon>Eubacteriales</taxon>
        <taxon>Peptococcaceae</taxon>
        <taxon>Candidatus Formimonas</taxon>
    </lineage>
</organism>
<dbReference type="InterPro" id="IPR022893">
    <property type="entry name" value="Shikimate_DH_fam"/>
</dbReference>
<dbReference type="PANTHER" id="PTHR21089">
    <property type="entry name" value="SHIKIMATE DEHYDROGENASE"/>
    <property type="match status" value="1"/>
</dbReference>
<feature type="binding site" evidence="10">
    <location>
        <position position="252"/>
    </location>
    <ligand>
        <name>shikimate</name>
        <dbReference type="ChEBI" id="CHEBI:36208"/>
    </ligand>
</feature>
<feature type="domain" description="Shikimate dehydrogenase substrate binding N-terminal" evidence="12">
    <location>
        <begin position="4"/>
        <end position="88"/>
    </location>
</feature>
<keyword evidence="5 10" id="KW-0057">Aromatic amino acid biosynthesis</keyword>
<evidence type="ECO:0000256" key="2">
    <source>
        <dbReference type="ARBA" id="ARBA00022605"/>
    </source>
</evidence>
<dbReference type="GO" id="GO:0050661">
    <property type="term" value="F:NADP binding"/>
    <property type="evidence" value="ECO:0007669"/>
    <property type="project" value="InterPro"/>
</dbReference>
<feature type="binding site" evidence="10">
    <location>
        <position position="86"/>
    </location>
    <ligand>
        <name>shikimate</name>
        <dbReference type="ChEBI" id="CHEBI:36208"/>
    </ligand>
</feature>
<feature type="active site" description="Proton acceptor" evidence="10">
    <location>
        <position position="65"/>
    </location>
</feature>
<comment type="catalytic activity">
    <reaction evidence="6 10">
        <text>shikimate + NADP(+) = 3-dehydroshikimate + NADPH + H(+)</text>
        <dbReference type="Rhea" id="RHEA:17737"/>
        <dbReference type="ChEBI" id="CHEBI:15378"/>
        <dbReference type="ChEBI" id="CHEBI:16630"/>
        <dbReference type="ChEBI" id="CHEBI:36208"/>
        <dbReference type="ChEBI" id="CHEBI:57783"/>
        <dbReference type="ChEBI" id="CHEBI:58349"/>
        <dbReference type="EC" id="1.1.1.25"/>
    </reaction>
</comment>
<dbReference type="InterPro" id="IPR041121">
    <property type="entry name" value="SDH_C"/>
</dbReference>
<keyword evidence="2 10" id="KW-0028">Amino-acid biosynthesis</keyword>
<dbReference type="Pfam" id="PF01488">
    <property type="entry name" value="Shikimate_DH"/>
    <property type="match status" value="1"/>
</dbReference>
<feature type="domain" description="SDH C-terminal" evidence="13">
    <location>
        <begin position="245"/>
        <end position="275"/>
    </location>
</feature>
<accession>A0A3G1L0Y2</accession>